<protein>
    <submittedName>
        <fullName evidence="1">Uncharacterized protein</fullName>
    </submittedName>
</protein>
<dbReference type="Gene3D" id="1.10.3290.10">
    <property type="entry name" value="Fido-like domain"/>
    <property type="match status" value="1"/>
</dbReference>
<reference evidence="1" key="1">
    <citation type="journal article" date="2023" name="Front. Microbiol.">
        <title>Phylogeography and host specificity of Pasteurellaceae pathogenic to sea-farmed fish in the north-east Atlantic.</title>
        <authorList>
            <person name="Gulla S."/>
            <person name="Colquhoun D.J."/>
            <person name="Olsen A.B."/>
            <person name="Spilsberg B."/>
            <person name="Lagesen K."/>
            <person name="Aakesson C.P."/>
            <person name="Strom S."/>
            <person name="Manji F."/>
            <person name="Birkbeck T.H."/>
            <person name="Nilsen H.K."/>
        </authorList>
    </citation>
    <scope>NUCLEOTIDE SEQUENCE</scope>
    <source>
        <strain evidence="1">VIB1234</strain>
    </source>
</reference>
<dbReference type="RefSeq" id="WP_211598120.1">
    <property type="nucleotide sequence ID" value="NZ_JAGRQI010000012.1"/>
</dbReference>
<dbReference type="AlphaFoldDB" id="A0AAW8CKL8"/>
<comment type="caution">
    <text evidence="1">The sequence shown here is derived from an EMBL/GenBank/DDBJ whole genome shotgun (WGS) entry which is preliminary data.</text>
</comment>
<organism evidence="1 2">
    <name type="scientific">Pasteurella atlantica</name>
    <dbReference type="NCBI Taxonomy" id="2827233"/>
    <lineage>
        <taxon>Bacteria</taxon>
        <taxon>Pseudomonadati</taxon>
        <taxon>Pseudomonadota</taxon>
        <taxon>Gammaproteobacteria</taxon>
        <taxon>Pasteurellales</taxon>
        <taxon>Pasteurellaceae</taxon>
        <taxon>Pasteurella</taxon>
    </lineage>
</organism>
<proteinExistence type="predicted"/>
<dbReference type="InterPro" id="IPR036390">
    <property type="entry name" value="WH_DNA-bd_sf"/>
</dbReference>
<dbReference type="SUPFAM" id="SSF46785">
    <property type="entry name" value="Winged helix' DNA-binding domain"/>
    <property type="match status" value="1"/>
</dbReference>
<evidence type="ECO:0000313" key="1">
    <source>
        <dbReference type="EMBL" id="MDP8186889.1"/>
    </source>
</evidence>
<name>A0AAW8CKL8_9PAST</name>
<evidence type="ECO:0000313" key="2">
    <source>
        <dbReference type="Proteomes" id="UP001230466"/>
    </source>
</evidence>
<dbReference type="Proteomes" id="UP001230466">
    <property type="component" value="Unassembled WGS sequence"/>
</dbReference>
<dbReference type="EMBL" id="JASAYJ010000006">
    <property type="protein sequence ID" value="MDP8186889.1"/>
    <property type="molecule type" value="Genomic_DNA"/>
</dbReference>
<sequence length="220" mass="25541">MVNPKEQQIIDFISQHTECSSKEIFDGLSLSVSYATLKRTLSTLISNHYLIAVGKGRAKKYSVSPVFKLIQPIDLKEYYNKDIDERDIKEQFDFSVINEVLAKYCVFTAQELSVLNRLQETFINNISQLSEFQYKKEFERLAIDLSWKSSQIEGNTYSLLETERLLKERETASGKTQEEAMMLLNHKETLDFILDNSTYLDNLTVAKIKNIHSIRDIYQS</sequence>
<gene>
    <name evidence="1" type="ORF">QJU78_03725</name>
</gene>
<accession>A0AAW8CKL8</accession>
<dbReference type="Gene3D" id="1.10.10.10">
    <property type="entry name" value="Winged helix-like DNA-binding domain superfamily/Winged helix DNA-binding domain"/>
    <property type="match status" value="1"/>
</dbReference>
<dbReference type="InterPro" id="IPR036597">
    <property type="entry name" value="Fido-like_dom_sf"/>
</dbReference>
<dbReference type="InterPro" id="IPR036388">
    <property type="entry name" value="WH-like_DNA-bd_sf"/>
</dbReference>